<organism evidence="8 9">
    <name type="scientific">Ciceribacter thiooxidans</name>
    <dbReference type="NCBI Taxonomy" id="1969821"/>
    <lineage>
        <taxon>Bacteria</taxon>
        <taxon>Pseudomonadati</taxon>
        <taxon>Pseudomonadota</taxon>
        <taxon>Alphaproteobacteria</taxon>
        <taxon>Hyphomicrobiales</taxon>
        <taxon>Rhizobiaceae</taxon>
        <taxon>Ciceribacter</taxon>
    </lineage>
</organism>
<dbReference type="Proteomes" id="UP001595647">
    <property type="component" value="Unassembled WGS sequence"/>
</dbReference>
<feature type="active site" description="Nucleophile" evidence="6">
    <location>
        <position position="101"/>
    </location>
</feature>
<comment type="catalytic activity">
    <reaction evidence="6">
        <text>1-haloalkane + H2O = a halide anion + a primary alcohol + H(+)</text>
        <dbReference type="Rhea" id="RHEA:19081"/>
        <dbReference type="ChEBI" id="CHEBI:15377"/>
        <dbReference type="ChEBI" id="CHEBI:15378"/>
        <dbReference type="ChEBI" id="CHEBI:15734"/>
        <dbReference type="ChEBI" id="CHEBI:16042"/>
        <dbReference type="ChEBI" id="CHEBI:18060"/>
        <dbReference type="EC" id="3.8.1.5"/>
    </reaction>
</comment>
<dbReference type="Pfam" id="PF00561">
    <property type="entry name" value="Abhydrolase_1"/>
    <property type="match status" value="1"/>
</dbReference>
<dbReference type="InterPro" id="IPR029058">
    <property type="entry name" value="AB_hydrolase_fold"/>
</dbReference>
<comment type="similarity">
    <text evidence="1 6">Belongs to the haloalkane dehalogenase family. Type 2 subfamily.</text>
</comment>
<dbReference type="EC" id="3.8.1.5" evidence="3 6"/>
<evidence type="ECO:0000256" key="3">
    <source>
        <dbReference type="ARBA" id="ARBA00012065"/>
    </source>
</evidence>
<feature type="active site" description="Proton donor" evidence="6">
    <location>
        <position position="125"/>
    </location>
</feature>
<evidence type="ECO:0000256" key="1">
    <source>
        <dbReference type="ARBA" id="ARBA00007213"/>
    </source>
</evidence>
<comment type="subunit">
    <text evidence="2 6">Monomer.</text>
</comment>
<dbReference type="RefSeq" id="WP_182308832.1">
    <property type="nucleotide sequence ID" value="NZ_CP059897.1"/>
</dbReference>
<accession>A0ABV7ICU5</accession>
<gene>
    <name evidence="6" type="primary">dhaA</name>
    <name evidence="8" type="ORF">ACFOHV_23010</name>
</gene>
<evidence type="ECO:0000259" key="7">
    <source>
        <dbReference type="Pfam" id="PF00561"/>
    </source>
</evidence>
<dbReference type="Gene3D" id="3.40.50.1820">
    <property type="entry name" value="alpha/beta hydrolase"/>
    <property type="match status" value="1"/>
</dbReference>
<dbReference type="InterPro" id="IPR023594">
    <property type="entry name" value="Haloalkane_dehalogenase_2"/>
</dbReference>
<protein>
    <recommendedName>
        <fullName evidence="5 6">Haloalkane dehalogenase</fullName>
        <ecNumber evidence="3 6">3.8.1.5</ecNumber>
    </recommendedName>
</protein>
<dbReference type="GO" id="GO:0018786">
    <property type="term" value="F:haloalkane dehalogenase activity"/>
    <property type="evidence" value="ECO:0007669"/>
    <property type="project" value="UniProtKB-EC"/>
</dbReference>
<reference evidence="9" key="1">
    <citation type="journal article" date="2019" name="Int. J. Syst. Evol. Microbiol.">
        <title>The Global Catalogue of Microorganisms (GCM) 10K type strain sequencing project: providing services to taxonomists for standard genome sequencing and annotation.</title>
        <authorList>
            <consortium name="The Broad Institute Genomics Platform"/>
            <consortium name="The Broad Institute Genome Sequencing Center for Infectious Disease"/>
            <person name="Wu L."/>
            <person name="Ma J."/>
        </authorList>
    </citation>
    <scope>NUCLEOTIDE SEQUENCE [LARGE SCALE GENOMIC DNA]</scope>
    <source>
        <strain evidence="9">KCTC 52231</strain>
    </source>
</reference>
<dbReference type="SUPFAM" id="SSF53474">
    <property type="entry name" value="alpha/beta-Hydrolases"/>
    <property type="match status" value="1"/>
</dbReference>
<dbReference type="EMBL" id="JBHRTG010000019">
    <property type="protein sequence ID" value="MFC3166157.1"/>
    <property type="molecule type" value="Genomic_DNA"/>
</dbReference>
<proteinExistence type="inferred from homology"/>
<evidence type="ECO:0000256" key="6">
    <source>
        <dbReference type="HAMAP-Rule" id="MF_01231"/>
    </source>
</evidence>
<evidence type="ECO:0000256" key="4">
    <source>
        <dbReference type="ARBA" id="ARBA00022801"/>
    </source>
</evidence>
<evidence type="ECO:0000313" key="8">
    <source>
        <dbReference type="EMBL" id="MFC3166157.1"/>
    </source>
</evidence>
<feature type="domain" description="AB hydrolase-1" evidence="7">
    <location>
        <begin position="31"/>
        <end position="276"/>
    </location>
</feature>
<comment type="function">
    <text evidence="6">Catalyzes hydrolytic cleavage of carbon-halogen bonds in halogenated aliphatic compounds, leading to the formation of the corresponding primary alcohols, halide ions and protons.</text>
</comment>
<dbReference type="InterPro" id="IPR000639">
    <property type="entry name" value="Epox_hydrolase-like"/>
</dbReference>
<evidence type="ECO:0000256" key="2">
    <source>
        <dbReference type="ARBA" id="ARBA00011245"/>
    </source>
</evidence>
<dbReference type="InterPro" id="IPR050266">
    <property type="entry name" value="AB_hydrolase_sf"/>
</dbReference>
<keyword evidence="9" id="KW-1185">Reference proteome</keyword>
<dbReference type="InterPro" id="IPR000073">
    <property type="entry name" value="AB_hydrolase_1"/>
</dbReference>
<dbReference type="NCBIfam" id="NF002938">
    <property type="entry name" value="PRK03592.1"/>
    <property type="match status" value="1"/>
</dbReference>
<dbReference type="HAMAP" id="MF_01231">
    <property type="entry name" value="Haloalk_dehal_type2"/>
    <property type="match status" value="1"/>
</dbReference>
<feature type="active site" description="Proton acceptor" evidence="6">
    <location>
        <position position="269"/>
    </location>
</feature>
<name>A0ABV7ICU5_9HYPH</name>
<sequence length="296" mass="32754">MTFDIDLPHRAVLGSHIAYREAGSGNGPVALFLHGNPTSSYIWRNILPHVAPVARCIAPDLIGFGQSGKPDIDYRFADHARYLDAFIEAEGIGSAYLVAQDWGTALAFHLAARRPDFVRGLAFMEFIRPMASWDDFHQVEAARETFRKFRTPGEGERMIIEGNAFVERVLPGSVIRKLTDEEMMVYRAPFARPESRKPTWRFPNELPIAGEPADVNEMLSEAHLALARSRYPKLLFVGNPGALVSPAFAESFTATLHNCQVIQLGAGAHYLQEDHPGSIGRAVAEWIAGNEARCSP</sequence>
<dbReference type="PANTHER" id="PTHR43798:SF33">
    <property type="entry name" value="HYDROLASE, PUTATIVE (AFU_ORTHOLOGUE AFUA_2G14860)-RELATED"/>
    <property type="match status" value="1"/>
</dbReference>
<evidence type="ECO:0000313" key="9">
    <source>
        <dbReference type="Proteomes" id="UP001595647"/>
    </source>
</evidence>
<keyword evidence="4 6" id="KW-0378">Hydrolase</keyword>
<dbReference type="PRINTS" id="PR00412">
    <property type="entry name" value="EPOXHYDRLASE"/>
</dbReference>
<comment type="caution">
    <text evidence="8">The sequence shown here is derived from an EMBL/GenBank/DDBJ whole genome shotgun (WGS) entry which is preliminary data.</text>
</comment>
<dbReference type="PANTHER" id="PTHR43798">
    <property type="entry name" value="MONOACYLGLYCEROL LIPASE"/>
    <property type="match status" value="1"/>
</dbReference>
<evidence type="ECO:0000256" key="5">
    <source>
        <dbReference type="ARBA" id="ARBA00040785"/>
    </source>
</evidence>